<sequence>MQNFVVIIVGLGVVGIIVYLILSRKKEKPEDCKTIINENAQLKADLGQKDRTLGELTNELQNEKTQKDQLFGKNKQLFVQVTSLEAEKTNLLNEKESLIKEISNFRATENSRKKESDDNIKRLDEATIAFGEEKQRVRREDEERLRKEREEKDRMWAEHEENVKNQLTELCKSPQYGFKYYDNNNLPTDLGGKFKPDFLIEFLEQYVIFDAKVSESDLQNYINVNVKSTVQKINGNAKIYSTVFFVVPTEAMKSLKKIRFYEQIYEFFVIPPEAIEAILASLKKISSYELAQQLDPRDRENIVNIISEFDYHINMRNAYDILASESGVSILKKASVLKNDIKEEIRLKKETMRLQQFGTTDIKTLMVNTEIQEERINELTSPKAAISDSNIKTVKPILRKKN</sequence>
<gene>
    <name evidence="3" type="ORF">UW07_C0004G0014</name>
</gene>
<dbReference type="Proteomes" id="UP000033831">
    <property type="component" value="Unassembled WGS sequence"/>
</dbReference>
<proteinExistence type="predicted"/>
<organism evidence="3 4">
    <name type="scientific">Candidatus Nomurabacteria bacterium GW2011_GWF2_43_8</name>
    <dbReference type="NCBI Taxonomy" id="1618779"/>
    <lineage>
        <taxon>Bacteria</taxon>
        <taxon>Candidatus Nomuraibacteriota</taxon>
    </lineage>
</organism>
<keyword evidence="2" id="KW-0472">Membrane</keyword>
<accession>A0A0G1FRJ3</accession>
<reference evidence="3 4" key="1">
    <citation type="journal article" date="2015" name="Nature">
        <title>rRNA introns, odd ribosomes, and small enigmatic genomes across a large radiation of phyla.</title>
        <authorList>
            <person name="Brown C.T."/>
            <person name="Hug L.A."/>
            <person name="Thomas B.C."/>
            <person name="Sharon I."/>
            <person name="Castelle C.J."/>
            <person name="Singh A."/>
            <person name="Wilkins M.J."/>
            <person name="Williams K.H."/>
            <person name="Banfield J.F."/>
        </authorList>
    </citation>
    <scope>NUCLEOTIDE SEQUENCE [LARGE SCALE GENOMIC DNA]</scope>
</reference>
<feature type="transmembrane region" description="Helical" evidence="2">
    <location>
        <begin position="6"/>
        <end position="22"/>
    </location>
</feature>
<keyword evidence="1" id="KW-0175">Coiled coil</keyword>
<protein>
    <submittedName>
        <fullName evidence="3">Uncharacterized protein</fullName>
    </submittedName>
</protein>
<keyword evidence="2" id="KW-0812">Transmembrane</keyword>
<comment type="caution">
    <text evidence="3">The sequence shown here is derived from an EMBL/GenBank/DDBJ whole genome shotgun (WGS) entry which is preliminary data.</text>
</comment>
<evidence type="ECO:0000313" key="4">
    <source>
        <dbReference type="Proteomes" id="UP000033831"/>
    </source>
</evidence>
<evidence type="ECO:0000256" key="1">
    <source>
        <dbReference type="SAM" id="Coils"/>
    </source>
</evidence>
<evidence type="ECO:0000313" key="3">
    <source>
        <dbReference type="EMBL" id="KKT25015.1"/>
    </source>
</evidence>
<dbReference type="AlphaFoldDB" id="A0A0G1FRJ3"/>
<dbReference type="EMBL" id="LCGX01000004">
    <property type="protein sequence ID" value="KKT25015.1"/>
    <property type="molecule type" value="Genomic_DNA"/>
</dbReference>
<feature type="coiled-coil region" evidence="1">
    <location>
        <begin position="39"/>
        <end position="108"/>
    </location>
</feature>
<keyword evidence="2" id="KW-1133">Transmembrane helix</keyword>
<evidence type="ECO:0000256" key="2">
    <source>
        <dbReference type="SAM" id="Phobius"/>
    </source>
</evidence>
<name>A0A0G1FRJ3_9BACT</name>